<dbReference type="Pfam" id="PF14103">
    <property type="entry name" value="DUF4276"/>
    <property type="match status" value="1"/>
</dbReference>
<dbReference type="EMBL" id="LUTY01002888">
    <property type="protein sequence ID" value="OAD19229.1"/>
    <property type="molecule type" value="Genomic_DNA"/>
</dbReference>
<reference evidence="1 2" key="1">
    <citation type="submission" date="2016-05" db="EMBL/GenBank/DDBJ databases">
        <title>Single-cell genome of chain-forming Candidatus Thiomargarita nelsonii and comparison to other large sulfur-oxidizing bacteria.</title>
        <authorList>
            <person name="Winkel M."/>
            <person name="Salman V."/>
            <person name="Woyke T."/>
            <person name="Schulz-Vogt H."/>
            <person name="Richter M."/>
            <person name="Flood B."/>
            <person name="Bailey J."/>
            <person name="Amann R."/>
            <person name="Mussmann M."/>
        </authorList>
    </citation>
    <scope>NUCLEOTIDE SEQUENCE [LARGE SCALE GENOMIC DNA]</scope>
    <source>
        <strain evidence="1 2">THI036</strain>
    </source>
</reference>
<dbReference type="InterPro" id="IPR025455">
    <property type="entry name" value="DUF4276"/>
</dbReference>
<protein>
    <recommendedName>
        <fullName evidence="3">DUF4276 family protein</fullName>
    </recommendedName>
</protein>
<accession>A0A176RU06</accession>
<evidence type="ECO:0000313" key="1">
    <source>
        <dbReference type="EMBL" id="OAD19229.1"/>
    </source>
</evidence>
<name>A0A176RU06_9GAMM</name>
<proteinExistence type="predicted"/>
<keyword evidence="2" id="KW-1185">Reference proteome</keyword>
<gene>
    <name evidence="1" type="ORF">THIOM_005147</name>
</gene>
<dbReference type="AlphaFoldDB" id="A0A176RU06"/>
<comment type="caution">
    <text evidence="1">The sequence shown here is derived from an EMBL/GenBank/DDBJ whole genome shotgun (WGS) entry which is preliminary data.</text>
</comment>
<organism evidence="1 2">
    <name type="scientific">Candidatus Thiomargarita nelsonii</name>
    <dbReference type="NCBI Taxonomy" id="1003181"/>
    <lineage>
        <taxon>Bacteria</taxon>
        <taxon>Pseudomonadati</taxon>
        <taxon>Pseudomonadota</taxon>
        <taxon>Gammaproteobacteria</taxon>
        <taxon>Thiotrichales</taxon>
        <taxon>Thiotrichaceae</taxon>
        <taxon>Thiomargarita</taxon>
    </lineage>
</organism>
<sequence>MHFFDSNKSSIYEGAEYKSEVLKLLKDSSASMVTTMIDYYGLDNSFPGKSDTNVPSNLYEKIQFLENRFGNEIKHTKFFPYYQLHEFETLLFSDEDGFASVLKKTDEIQSIFRHFTNPEEINDNRETAPSKRILKIYPKYQKVTDGIIISKKIGIEKMRQKCVHFNDWISSMEKIKIS</sequence>
<dbReference type="Proteomes" id="UP000076962">
    <property type="component" value="Unassembled WGS sequence"/>
</dbReference>
<evidence type="ECO:0000313" key="2">
    <source>
        <dbReference type="Proteomes" id="UP000076962"/>
    </source>
</evidence>
<evidence type="ECO:0008006" key="3">
    <source>
        <dbReference type="Google" id="ProtNLM"/>
    </source>
</evidence>